<evidence type="ECO:0008006" key="3">
    <source>
        <dbReference type="Google" id="ProtNLM"/>
    </source>
</evidence>
<reference evidence="1 2" key="1">
    <citation type="submission" date="2024-02" db="EMBL/GenBank/DDBJ databases">
        <title>Rhodopirellula caenicola NBRC 110016.</title>
        <authorList>
            <person name="Ichikawa N."/>
            <person name="Katano-Makiyama Y."/>
            <person name="Hidaka K."/>
        </authorList>
    </citation>
    <scope>NUCLEOTIDE SEQUENCE [LARGE SCALE GENOMIC DNA]</scope>
    <source>
        <strain evidence="1 2">NBRC 110016</strain>
    </source>
</reference>
<evidence type="ECO:0000313" key="1">
    <source>
        <dbReference type="EMBL" id="GAA5508192.1"/>
    </source>
</evidence>
<dbReference type="EMBL" id="BAABRO010000008">
    <property type="protein sequence ID" value="GAA5508192.1"/>
    <property type="molecule type" value="Genomic_DNA"/>
</dbReference>
<dbReference type="Proteomes" id="UP001416858">
    <property type="component" value="Unassembled WGS sequence"/>
</dbReference>
<evidence type="ECO:0000313" key="2">
    <source>
        <dbReference type="Proteomes" id="UP001416858"/>
    </source>
</evidence>
<accession>A0ABP9VWI2</accession>
<keyword evidence="2" id="KW-1185">Reference proteome</keyword>
<organism evidence="1 2">
    <name type="scientific">Novipirellula caenicola</name>
    <dbReference type="NCBI Taxonomy" id="1536901"/>
    <lineage>
        <taxon>Bacteria</taxon>
        <taxon>Pseudomonadati</taxon>
        <taxon>Planctomycetota</taxon>
        <taxon>Planctomycetia</taxon>
        <taxon>Pirellulales</taxon>
        <taxon>Pirellulaceae</taxon>
        <taxon>Novipirellula</taxon>
    </lineage>
</organism>
<gene>
    <name evidence="1" type="ORF">Rcae01_03658</name>
</gene>
<comment type="caution">
    <text evidence="1">The sequence shown here is derived from an EMBL/GenBank/DDBJ whole genome shotgun (WGS) entry which is preliminary data.</text>
</comment>
<name>A0ABP9VWI2_9BACT</name>
<sequence length="82" mass="9104">MAFRRSPFDPFLIRLDIPMKHFSWLILVLLVTFAAGCSDQGPRTVTAGVDSQAIRDYEAELAKVTKQDADSDMGVKDSEGEK</sequence>
<protein>
    <recommendedName>
        <fullName evidence="3">Secreted protein</fullName>
    </recommendedName>
</protein>
<proteinExistence type="predicted"/>